<dbReference type="Proteomes" id="UP000000226">
    <property type="component" value="Chromosome 11"/>
</dbReference>
<protein>
    <submittedName>
        <fullName evidence="1">Uncharacterized protein</fullName>
    </submittedName>
</protein>
<accession>V7AFP1</accession>
<evidence type="ECO:0000313" key="1">
    <source>
        <dbReference type="EMBL" id="ESW04364.1"/>
    </source>
</evidence>
<dbReference type="Gramene" id="ESW04364">
    <property type="protein sequence ID" value="ESW04364"/>
    <property type="gene ID" value="PHAVU_011G089100g"/>
</dbReference>
<dbReference type="SMR" id="V7AFP1"/>
<dbReference type="EMBL" id="CM002298">
    <property type="protein sequence ID" value="ESW04364.1"/>
    <property type="molecule type" value="Genomic_DNA"/>
</dbReference>
<organism evidence="1 2">
    <name type="scientific">Phaseolus vulgaris</name>
    <name type="common">Kidney bean</name>
    <name type="synonym">French bean</name>
    <dbReference type="NCBI Taxonomy" id="3885"/>
    <lineage>
        <taxon>Eukaryota</taxon>
        <taxon>Viridiplantae</taxon>
        <taxon>Streptophyta</taxon>
        <taxon>Embryophyta</taxon>
        <taxon>Tracheophyta</taxon>
        <taxon>Spermatophyta</taxon>
        <taxon>Magnoliopsida</taxon>
        <taxon>eudicotyledons</taxon>
        <taxon>Gunneridae</taxon>
        <taxon>Pentapetalae</taxon>
        <taxon>rosids</taxon>
        <taxon>fabids</taxon>
        <taxon>Fabales</taxon>
        <taxon>Fabaceae</taxon>
        <taxon>Papilionoideae</taxon>
        <taxon>50 kb inversion clade</taxon>
        <taxon>NPAAA clade</taxon>
        <taxon>indigoferoid/millettioid clade</taxon>
        <taxon>Phaseoleae</taxon>
        <taxon>Phaseolus</taxon>
    </lineage>
</organism>
<gene>
    <name evidence="1" type="ORF">PHAVU_011G089100g</name>
</gene>
<name>V7AFP1_PHAVU</name>
<evidence type="ECO:0000313" key="2">
    <source>
        <dbReference type="Proteomes" id="UP000000226"/>
    </source>
</evidence>
<sequence length="108" mass="12959">MHNNTRITVLSGTRTLFVFFREICNCQNKERQRLHVGRELDRILMRFLNESKNLVFHLYQVILQSILISCEMFFPDGDHFLDHLLKLQEAVSLCYMFVCCQFSYTNFE</sequence>
<reference evidence="2" key="1">
    <citation type="journal article" date="2014" name="Nat. Genet.">
        <title>A reference genome for common bean and genome-wide analysis of dual domestications.</title>
        <authorList>
            <person name="Schmutz J."/>
            <person name="McClean P.E."/>
            <person name="Mamidi S."/>
            <person name="Wu G.A."/>
            <person name="Cannon S.B."/>
            <person name="Grimwood J."/>
            <person name="Jenkins J."/>
            <person name="Shu S."/>
            <person name="Song Q."/>
            <person name="Chavarro C."/>
            <person name="Torres-Torres M."/>
            <person name="Geffroy V."/>
            <person name="Moghaddam S.M."/>
            <person name="Gao D."/>
            <person name="Abernathy B."/>
            <person name="Barry K."/>
            <person name="Blair M."/>
            <person name="Brick M.A."/>
            <person name="Chovatia M."/>
            <person name="Gepts P."/>
            <person name="Goodstein D.M."/>
            <person name="Gonzales M."/>
            <person name="Hellsten U."/>
            <person name="Hyten D.L."/>
            <person name="Jia G."/>
            <person name="Kelly J.D."/>
            <person name="Kudrna D."/>
            <person name="Lee R."/>
            <person name="Richard M.M."/>
            <person name="Miklas P.N."/>
            <person name="Osorno J.M."/>
            <person name="Rodrigues J."/>
            <person name="Thareau V."/>
            <person name="Urrea C.A."/>
            <person name="Wang M."/>
            <person name="Yu Y."/>
            <person name="Zhang M."/>
            <person name="Wing R.A."/>
            <person name="Cregan P.B."/>
            <person name="Rokhsar D.S."/>
            <person name="Jackson S.A."/>
        </authorList>
    </citation>
    <scope>NUCLEOTIDE SEQUENCE [LARGE SCALE GENOMIC DNA]</scope>
    <source>
        <strain evidence="2">cv. G19833</strain>
    </source>
</reference>
<proteinExistence type="predicted"/>
<dbReference type="AlphaFoldDB" id="V7AFP1"/>
<keyword evidence="2" id="KW-1185">Reference proteome</keyword>